<proteinExistence type="predicted"/>
<keyword evidence="2" id="KW-1185">Reference proteome</keyword>
<dbReference type="EMBL" id="JAGPXC010000004">
    <property type="protein sequence ID" value="KAH6654523.1"/>
    <property type="molecule type" value="Genomic_DNA"/>
</dbReference>
<protein>
    <submittedName>
        <fullName evidence="1">Uncharacterized protein</fullName>
    </submittedName>
</protein>
<comment type="caution">
    <text evidence="1">The sequence shown here is derived from an EMBL/GenBank/DDBJ whole genome shotgun (WGS) entry which is preliminary data.</text>
</comment>
<name>A0A9P8ULS3_9PEZI</name>
<dbReference type="AlphaFoldDB" id="A0A9P8ULS3"/>
<accession>A0A9P8ULS3</accession>
<dbReference type="GeneID" id="70124844"/>
<dbReference type="Proteomes" id="UP000758603">
    <property type="component" value="Unassembled WGS sequence"/>
</dbReference>
<evidence type="ECO:0000313" key="2">
    <source>
        <dbReference type="Proteomes" id="UP000758603"/>
    </source>
</evidence>
<organism evidence="1 2">
    <name type="scientific">Truncatella angustata</name>
    <dbReference type="NCBI Taxonomy" id="152316"/>
    <lineage>
        <taxon>Eukaryota</taxon>
        <taxon>Fungi</taxon>
        <taxon>Dikarya</taxon>
        <taxon>Ascomycota</taxon>
        <taxon>Pezizomycotina</taxon>
        <taxon>Sordariomycetes</taxon>
        <taxon>Xylariomycetidae</taxon>
        <taxon>Amphisphaeriales</taxon>
        <taxon>Sporocadaceae</taxon>
        <taxon>Truncatella</taxon>
    </lineage>
</organism>
<evidence type="ECO:0000313" key="1">
    <source>
        <dbReference type="EMBL" id="KAH6654523.1"/>
    </source>
</evidence>
<dbReference type="RefSeq" id="XP_045958793.1">
    <property type="nucleotide sequence ID" value="XM_046095951.1"/>
</dbReference>
<gene>
    <name evidence="1" type="ORF">BKA67DRAFT_281712</name>
</gene>
<reference evidence="1" key="1">
    <citation type="journal article" date="2021" name="Nat. Commun.">
        <title>Genetic determinants of endophytism in the Arabidopsis root mycobiome.</title>
        <authorList>
            <person name="Mesny F."/>
            <person name="Miyauchi S."/>
            <person name="Thiergart T."/>
            <person name="Pickel B."/>
            <person name="Atanasova L."/>
            <person name="Karlsson M."/>
            <person name="Huettel B."/>
            <person name="Barry K.W."/>
            <person name="Haridas S."/>
            <person name="Chen C."/>
            <person name="Bauer D."/>
            <person name="Andreopoulos W."/>
            <person name="Pangilinan J."/>
            <person name="LaButti K."/>
            <person name="Riley R."/>
            <person name="Lipzen A."/>
            <person name="Clum A."/>
            <person name="Drula E."/>
            <person name="Henrissat B."/>
            <person name="Kohler A."/>
            <person name="Grigoriev I.V."/>
            <person name="Martin F.M."/>
            <person name="Hacquard S."/>
        </authorList>
    </citation>
    <scope>NUCLEOTIDE SEQUENCE</scope>
    <source>
        <strain evidence="1">MPI-SDFR-AT-0073</strain>
    </source>
</reference>
<sequence length="69" mass="7867">MTQSCRMCNHHHHHACNPVTWSHIAKSVAPPPRPDDFTWGLFRLLPSLPAHKSVPNFLGKQICNRHYGS</sequence>